<keyword evidence="5" id="KW-0472">Membrane</keyword>
<comment type="similarity">
    <text evidence="3">Belongs to the transpeptidase family.</text>
</comment>
<evidence type="ECO:0000259" key="7">
    <source>
        <dbReference type="Pfam" id="PF00905"/>
    </source>
</evidence>
<protein>
    <recommendedName>
        <fullName evidence="4">serine-type D-Ala-D-Ala carboxypeptidase</fullName>
        <ecNumber evidence="4">3.4.16.4</ecNumber>
    </recommendedName>
</protein>
<name>A0ABU6MJN4_9BACI</name>
<evidence type="ECO:0000256" key="3">
    <source>
        <dbReference type="ARBA" id="ARBA00007171"/>
    </source>
</evidence>
<gene>
    <name evidence="9" type="ORF">P4T90_16895</name>
</gene>
<dbReference type="EMBL" id="JARMAB010000026">
    <property type="protein sequence ID" value="MED1204725.1"/>
    <property type="molecule type" value="Genomic_DNA"/>
</dbReference>
<comment type="subcellular location">
    <subcellularLocation>
        <location evidence="1">Membrane</location>
    </subcellularLocation>
</comment>
<comment type="catalytic activity">
    <reaction evidence="6">
        <text>Preferential cleavage: (Ac)2-L-Lys-D-Ala-|-D-Ala. Also transpeptidation of peptidyl-alanyl moieties that are N-acyl substituents of D-alanine.</text>
        <dbReference type="EC" id="3.4.16.4"/>
    </reaction>
</comment>
<dbReference type="RefSeq" id="WP_083952970.1">
    <property type="nucleotide sequence ID" value="NZ_JARMAB010000026.1"/>
</dbReference>
<dbReference type="InterPro" id="IPR036138">
    <property type="entry name" value="PBP_dimer_sf"/>
</dbReference>
<keyword evidence="10" id="KW-1185">Reference proteome</keyword>
<evidence type="ECO:0000256" key="2">
    <source>
        <dbReference type="ARBA" id="ARBA00004752"/>
    </source>
</evidence>
<dbReference type="SUPFAM" id="SSF56519">
    <property type="entry name" value="Penicillin binding protein dimerisation domain"/>
    <property type="match status" value="1"/>
</dbReference>
<comment type="caution">
    <text evidence="9">The sequence shown here is derived from an EMBL/GenBank/DDBJ whole genome shotgun (WGS) entry which is preliminary data.</text>
</comment>
<dbReference type="InterPro" id="IPR001460">
    <property type="entry name" value="PCN-bd_Tpept"/>
</dbReference>
<dbReference type="InterPro" id="IPR005311">
    <property type="entry name" value="PBP_dimer"/>
</dbReference>
<dbReference type="Gene3D" id="3.90.1310.10">
    <property type="entry name" value="Penicillin-binding protein 2a (Domain 2)"/>
    <property type="match status" value="1"/>
</dbReference>
<reference evidence="9 10" key="1">
    <citation type="submission" date="2023-03" db="EMBL/GenBank/DDBJ databases">
        <title>Bacillus Genome Sequencing.</title>
        <authorList>
            <person name="Dunlap C."/>
        </authorList>
    </citation>
    <scope>NUCLEOTIDE SEQUENCE [LARGE SCALE GENOMIC DNA]</scope>
    <source>
        <strain evidence="9 10">B-23453</strain>
    </source>
</reference>
<dbReference type="Gene3D" id="3.40.710.10">
    <property type="entry name" value="DD-peptidase/beta-lactamase superfamily"/>
    <property type="match status" value="1"/>
</dbReference>
<dbReference type="InterPro" id="IPR050515">
    <property type="entry name" value="Beta-lactam/transpept"/>
</dbReference>
<dbReference type="Pfam" id="PF00905">
    <property type="entry name" value="Transpeptidase"/>
    <property type="match status" value="1"/>
</dbReference>
<sequence length="593" mass="66256">MSKKGGVFIRRKRYFFISCILLLLFIALEGRLAQIQLINTENFSNHHVNLLKSSVSQRTQEMVIDDGRGQFTDRTGLPLNYSEKPVLVLFPFLKNMKWNEEKVAAILDIQPKNLQDAVKGASKPFVFGGTRPYLLTKRQINQINTLKIPGVFGIREKQMRSDIAGQLIGITGEDADTFIERYPEKKGLQNEKMGITGLQKQFDEFLLPDSESKLVYHVDGLGDPLFGVNVKYKGPANPYYPVKIQTTLDKNLQIQMESLVDRYHIKKGGAVLLDIKNNEVLASVSRPQLNSANPFENGSATNMMTTQQIPGSIFKTVTAAAAIQTGSVENSDSFSCNEDLYGNPDKRKLGTLDFKESFAESCNRTFGDLAKRLKEKNPVLLESFAEKLGLIGEIGWHGPLYHFPDFQQLNMDSGRVFIRGESKKDDNLAAHTGIGQQEVRVTPLGVANMMASIARGGQPYMVRTVSAIKYQDGSTMETFPMKKIKGDSISKITAMKLQQMLRRVVTSSKGTGNMFQTLPFKVAGKSGTAETGIYKGNVQLHNKWFAGYFPFENPQYALVVVNLEVPEATRGINPLFSDIVKMVYEYSHKQANE</sequence>
<evidence type="ECO:0000313" key="9">
    <source>
        <dbReference type="EMBL" id="MED1204725.1"/>
    </source>
</evidence>
<dbReference type="EC" id="3.4.16.4" evidence="4"/>
<organism evidence="9 10">
    <name type="scientific">Heyndrickxia acidicola</name>
    <dbReference type="NCBI Taxonomy" id="209389"/>
    <lineage>
        <taxon>Bacteria</taxon>
        <taxon>Bacillati</taxon>
        <taxon>Bacillota</taxon>
        <taxon>Bacilli</taxon>
        <taxon>Bacillales</taxon>
        <taxon>Bacillaceae</taxon>
        <taxon>Heyndrickxia</taxon>
    </lineage>
</organism>
<evidence type="ECO:0000259" key="8">
    <source>
        <dbReference type="Pfam" id="PF03717"/>
    </source>
</evidence>
<accession>A0ABU6MJN4</accession>
<dbReference type="Proteomes" id="UP001341444">
    <property type="component" value="Unassembled WGS sequence"/>
</dbReference>
<dbReference type="SUPFAM" id="SSF56601">
    <property type="entry name" value="beta-lactamase/transpeptidase-like"/>
    <property type="match status" value="1"/>
</dbReference>
<dbReference type="PANTHER" id="PTHR30627:SF24">
    <property type="entry name" value="PENICILLIN-BINDING PROTEIN 4B"/>
    <property type="match status" value="1"/>
</dbReference>
<evidence type="ECO:0000313" key="10">
    <source>
        <dbReference type="Proteomes" id="UP001341444"/>
    </source>
</evidence>
<evidence type="ECO:0000256" key="6">
    <source>
        <dbReference type="ARBA" id="ARBA00034000"/>
    </source>
</evidence>
<evidence type="ECO:0000256" key="5">
    <source>
        <dbReference type="ARBA" id="ARBA00023136"/>
    </source>
</evidence>
<dbReference type="Pfam" id="PF03717">
    <property type="entry name" value="PBP_dimer"/>
    <property type="match status" value="1"/>
</dbReference>
<dbReference type="InterPro" id="IPR012338">
    <property type="entry name" value="Beta-lactam/transpept-like"/>
</dbReference>
<comment type="pathway">
    <text evidence="2">Cell wall biogenesis; peptidoglycan biosynthesis.</text>
</comment>
<evidence type="ECO:0000256" key="1">
    <source>
        <dbReference type="ARBA" id="ARBA00004370"/>
    </source>
</evidence>
<dbReference type="PANTHER" id="PTHR30627">
    <property type="entry name" value="PEPTIDOGLYCAN D,D-TRANSPEPTIDASE"/>
    <property type="match status" value="1"/>
</dbReference>
<feature type="domain" description="Penicillin-binding protein dimerisation" evidence="8">
    <location>
        <begin position="68"/>
        <end position="223"/>
    </location>
</feature>
<evidence type="ECO:0000256" key="4">
    <source>
        <dbReference type="ARBA" id="ARBA00012448"/>
    </source>
</evidence>
<proteinExistence type="inferred from homology"/>
<feature type="domain" description="Penicillin-binding protein transpeptidase" evidence="7">
    <location>
        <begin position="268"/>
        <end position="566"/>
    </location>
</feature>